<dbReference type="Proteomes" id="UP001497516">
    <property type="component" value="Chromosome 6"/>
</dbReference>
<evidence type="ECO:0000313" key="4">
    <source>
        <dbReference type="Proteomes" id="UP001497516"/>
    </source>
</evidence>
<dbReference type="AlphaFoldDB" id="A0AAV2F6K4"/>
<dbReference type="EMBL" id="OZ034819">
    <property type="protein sequence ID" value="CAL1393095.1"/>
    <property type="molecule type" value="Genomic_DNA"/>
</dbReference>
<dbReference type="Pfam" id="PF03478">
    <property type="entry name" value="Beta-prop_KIB1-4"/>
    <property type="match status" value="1"/>
</dbReference>
<evidence type="ECO:0000259" key="2">
    <source>
        <dbReference type="Pfam" id="PF03478"/>
    </source>
</evidence>
<evidence type="ECO:0000256" key="1">
    <source>
        <dbReference type="SAM" id="MobiDB-lite"/>
    </source>
</evidence>
<feature type="compositionally biased region" description="Basic residues" evidence="1">
    <location>
        <begin position="529"/>
        <end position="542"/>
    </location>
</feature>
<feature type="compositionally biased region" description="Acidic residues" evidence="1">
    <location>
        <begin position="561"/>
        <end position="570"/>
    </location>
</feature>
<evidence type="ECO:0000313" key="3">
    <source>
        <dbReference type="EMBL" id="CAL1393095.1"/>
    </source>
</evidence>
<sequence length="570" mass="64883">MYLNSYTMLLPLLEELSDPMDYSGLPVDILDKIVNQHLHALSQLLAFSGVSKSWRSVALPHRHRLLQSMQLPGLLISQASAILPESPAPSRYCGPPHDFLPLITTTTMQPITPSPTVVPSTKSTRRKRLPRVMLPHFPSLSDVSHILRESERHKKMYIDFDDHPYLGSTVQSKLYVASKDGWILIIHPRRHGVNLYLFNPITNSSIPLPPLPFPANPKDILKALISSSPDSDQDTCCCCHVIILFRSLPQLAWCNVQEAAAAAAATKDDDDDHDGRRAGGWKFTSRDYRIVNIIYQWRVDMDYFGGKLYVLEDGEHVSVVEGLLTCKLSVRVFPLSPAMSYMSSWRARAREDYYKTSYHLANLRGQLLVILSHRYDWYNPTDPNSVLKFEVYKLVSMKGGDKGGSSTSTSYFWAEVTDLDGHAVFLGSHQSFCLPADPLNNGVKGNRIYFVFEDYGSNNYGNGCGMFDLGNQRVERFCHHDPNDKMIVERKARSFWFLPMPWDIQKHRKDQERMLEHAKPRPAVDVAKVTKRKSNNNKKHQQQQHDGNKVSRLANRFQALLDEDEDEDEG</sequence>
<feature type="region of interest" description="Disordered" evidence="1">
    <location>
        <begin position="527"/>
        <end position="570"/>
    </location>
</feature>
<dbReference type="InterPro" id="IPR005174">
    <property type="entry name" value="KIB1-4_b-propeller"/>
</dbReference>
<dbReference type="PANTHER" id="PTHR44259:SF114">
    <property type="entry name" value="OS06G0707300 PROTEIN"/>
    <property type="match status" value="1"/>
</dbReference>
<organism evidence="3 4">
    <name type="scientific">Linum trigynum</name>
    <dbReference type="NCBI Taxonomy" id="586398"/>
    <lineage>
        <taxon>Eukaryota</taxon>
        <taxon>Viridiplantae</taxon>
        <taxon>Streptophyta</taxon>
        <taxon>Embryophyta</taxon>
        <taxon>Tracheophyta</taxon>
        <taxon>Spermatophyta</taxon>
        <taxon>Magnoliopsida</taxon>
        <taxon>eudicotyledons</taxon>
        <taxon>Gunneridae</taxon>
        <taxon>Pentapetalae</taxon>
        <taxon>rosids</taxon>
        <taxon>fabids</taxon>
        <taxon>Malpighiales</taxon>
        <taxon>Linaceae</taxon>
        <taxon>Linum</taxon>
    </lineage>
</organism>
<dbReference type="PANTHER" id="PTHR44259">
    <property type="entry name" value="OS07G0183000 PROTEIN-RELATED"/>
    <property type="match status" value="1"/>
</dbReference>
<accession>A0AAV2F6K4</accession>
<dbReference type="InterPro" id="IPR050942">
    <property type="entry name" value="F-box_BR-signaling"/>
</dbReference>
<feature type="domain" description="KIB1-4 beta-propeller" evidence="2">
    <location>
        <begin position="169"/>
        <end position="468"/>
    </location>
</feature>
<reference evidence="3 4" key="1">
    <citation type="submission" date="2024-04" db="EMBL/GenBank/DDBJ databases">
        <authorList>
            <person name="Fracassetti M."/>
        </authorList>
    </citation>
    <scope>NUCLEOTIDE SEQUENCE [LARGE SCALE GENOMIC DNA]</scope>
</reference>
<proteinExistence type="predicted"/>
<name>A0AAV2F6K4_9ROSI</name>
<keyword evidence="4" id="KW-1185">Reference proteome</keyword>
<gene>
    <name evidence="3" type="ORF">LTRI10_LOCUS33693</name>
</gene>
<protein>
    <recommendedName>
        <fullName evidence="2">KIB1-4 beta-propeller domain-containing protein</fullName>
    </recommendedName>
</protein>